<dbReference type="Pfam" id="PF13380">
    <property type="entry name" value="CoA_binding_2"/>
    <property type="match status" value="1"/>
</dbReference>
<evidence type="ECO:0000313" key="7">
    <source>
        <dbReference type="Proteomes" id="UP000233343"/>
    </source>
</evidence>
<dbReference type="Gene3D" id="3.40.50.720">
    <property type="entry name" value="NAD(P)-binding Rossmann-like Domain"/>
    <property type="match status" value="1"/>
</dbReference>
<dbReference type="PANTHER" id="PTHR43334">
    <property type="entry name" value="ACETATE--COA LIGASE [ADP-FORMING]"/>
    <property type="match status" value="1"/>
</dbReference>
<dbReference type="Gene3D" id="3.30.1490.20">
    <property type="entry name" value="ATP-grasp fold, A domain"/>
    <property type="match status" value="1"/>
</dbReference>
<name>A0A2N0ZIT6_9BACI</name>
<dbReference type="InterPro" id="IPR051538">
    <property type="entry name" value="Acyl-CoA_Synth/Transferase"/>
</dbReference>
<evidence type="ECO:0000256" key="4">
    <source>
        <dbReference type="PROSITE-ProRule" id="PRU00409"/>
    </source>
</evidence>
<reference evidence="6 7" key="1">
    <citation type="journal article" date="2010" name="Int. J. Syst. Evol. Microbiol.">
        <title>Bacillus horneckiae sp. nov., isolated from a spacecraft-assembly clean room.</title>
        <authorList>
            <person name="Vaishampayan P."/>
            <person name="Probst A."/>
            <person name="Krishnamurthi S."/>
            <person name="Ghosh S."/>
            <person name="Osman S."/>
            <person name="McDowall A."/>
            <person name="Ruckmani A."/>
            <person name="Mayilraj S."/>
            <person name="Venkateswaran K."/>
        </authorList>
    </citation>
    <scope>NUCLEOTIDE SEQUENCE [LARGE SCALE GENOMIC DNA]</scope>
    <source>
        <strain evidence="7">1PO1SC</strain>
    </source>
</reference>
<dbReference type="PROSITE" id="PS50975">
    <property type="entry name" value="ATP_GRASP"/>
    <property type="match status" value="1"/>
</dbReference>
<dbReference type="EMBL" id="PISD01000016">
    <property type="protein sequence ID" value="PKG29418.1"/>
    <property type="molecule type" value="Genomic_DNA"/>
</dbReference>
<dbReference type="GO" id="GO:0046872">
    <property type="term" value="F:metal ion binding"/>
    <property type="evidence" value="ECO:0007669"/>
    <property type="project" value="InterPro"/>
</dbReference>
<dbReference type="SMART" id="SM00881">
    <property type="entry name" value="CoA_binding"/>
    <property type="match status" value="1"/>
</dbReference>
<evidence type="ECO:0000256" key="2">
    <source>
        <dbReference type="ARBA" id="ARBA00022741"/>
    </source>
</evidence>
<evidence type="ECO:0000313" key="6">
    <source>
        <dbReference type="EMBL" id="PKG29418.1"/>
    </source>
</evidence>
<dbReference type="Pfam" id="PF19045">
    <property type="entry name" value="Ligase_CoA_2"/>
    <property type="match status" value="1"/>
</dbReference>
<dbReference type="Proteomes" id="UP000233343">
    <property type="component" value="Unassembled WGS sequence"/>
</dbReference>
<keyword evidence="3 4" id="KW-0067">ATP-binding</keyword>
<dbReference type="InterPro" id="IPR011761">
    <property type="entry name" value="ATP-grasp"/>
</dbReference>
<dbReference type="SUPFAM" id="SSF51735">
    <property type="entry name" value="NAD(P)-binding Rossmann-fold domains"/>
    <property type="match status" value="1"/>
</dbReference>
<dbReference type="InterPro" id="IPR013815">
    <property type="entry name" value="ATP_grasp_subdomain_1"/>
</dbReference>
<evidence type="ECO:0000256" key="1">
    <source>
        <dbReference type="ARBA" id="ARBA00022598"/>
    </source>
</evidence>
<dbReference type="AlphaFoldDB" id="A0A2N0ZIT6"/>
<proteinExistence type="predicted"/>
<dbReference type="InterPro" id="IPR003781">
    <property type="entry name" value="CoA-bd"/>
</dbReference>
<dbReference type="PANTHER" id="PTHR43334:SF1">
    <property type="entry name" value="3-HYDROXYPROPIONATE--COA LIGASE [ADP-FORMING]"/>
    <property type="match status" value="1"/>
</dbReference>
<dbReference type="InterPro" id="IPR036291">
    <property type="entry name" value="NAD(P)-bd_dom_sf"/>
</dbReference>
<dbReference type="SUPFAM" id="SSF56059">
    <property type="entry name" value="Glutathione synthetase ATP-binding domain-like"/>
    <property type="match status" value="1"/>
</dbReference>
<keyword evidence="7" id="KW-1185">Reference proteome</keyword>
<comment type="caution">
    <text evidence="6">The sequence shown here is derived from an EMBL/GenBank/DDBJ whole genome shotgun (WGS) entry which is preliminary data.</text>
</comment>
<organism evidence="6 7">
    <name type="scientific">Cytobacillus horneckiae</name>
    <dbReference type="NCBI Taxonomy" id="549687"/>
    <lineage>
        <taxon>Bacteria</taxon>
        <taxon>Bacillati</taxon>
        <taxon>Bacillota</taxon>
        <taxon>Bacilli</taxon>
        <taxon>Bacillales</taxon>
        <taxon>Bacillaceae</taxon>
        <taxon>Cytobacillus</taxon>
    </lineage>
</organism>
<evidence type="ECO:0000259" key="5">
    <source>
        <dbReference type="PROSITE" id="PS50975"/>
    </source>
</evidence>
<dbReference type="RefSeq" id="WP_066197918.1">
    <property type="nucleotide sequence ID" value="NZ_JARMMB010000001.1"/>
</dbReference>
<protein>
    <submittedName>
        <fullName evidence="6">CoA-binding protein</fullName>
    </submittedName>
</protein>
<dbReference type="InterPro" id="IPR043938">
    <property type="entry name" value="Ligase_CoA_dom"/>
</dbReference>
<dbReference type="GO" id="GO:0005524">
    <property type="term" value="F:ATP binding"/>
    <property type="evidence" value="ECO:0007669"/>
    <property type="project" value="UniProtKB-UniRule"/>
</dbReference>
<evidence type="ECO:0000256" key="3">
    <source>
        <dbReference type="ARBA" id="ARBA00022840"/>
    </source>
</evidence>
<keyword evidence="1" id="KW-0436">Ligase</keyword>
<dbReference type="SUPFAM" id="SSF52210">
    <property type="entry name" value="Succinyl-CoA synthetase domains"/>
    <property type="match status" value="2"/>
</dbReference>
<feature type="domain" description="ATP-grasp" evidence="5">
    <location>
        <begin position="488"/>
        <end position="523"/>
    </location>
</feature>
<dbReference type="InterPro" id="IPR016102">
    <property type="entry name" value="Succinyl-CoA_synth-like"/>
</dbReference>
<accession>A0A2N0ZIT6</accession>
<dbReference type="GO" id="GO:0043758">
    <property type="term" value="F:acetate-CoA ligase (ADP-forming) activity"/>
    <property type="evidence" value="ECO:0007669"/>
    <property type="project" value="InterPro"/>
</dbReference>
<sequence length="696" mass="76629">MNQQQLLSPMLSPQSIAIIGASGDVGKISYKPIANLKDVGYKGEVYLVNPKYEEIAGYRCYKDIESLPQSIDLALISVRASKVKNILDQLFKQKVKSVVTFSSGFTEIGEEGAILERELTKFSEQTGIPICGPNSLGLFNFKERAIVSFSSLKYGQYDPVAFITQSGALGTLTYTMAKENGLGFQYFVSSGNEASVDFFDYVQYFAEQEEIKVIGGYLEGARDFDKMDAAIEACHQSETPLVLLKVGNSKIGAEAASSHTASMAGNANIYHSYLKQSNVVRVGDEEELIDTLSVFNKTKKPKNNGGTVIVTQSGGAGIVIADQCEVRGISLAELSAHTKGKLKQTLPPFASIKNPVDITAQVNQNPNQVIHAVEILLNDNLVQSVILYLQMTDGPFLPMIPKLAQIAMETEKIFILCWAGIEQTTRDKIIDESSICWIPTPTRAADALANVLEYYRAINDSQTVKKRLTLNGHQLSPISGKKNEWESKQLLKKYGVDVPKALKINNLEELASIPLKFPLVMKALSSEIAHKSDYGLVKLKIKSLEEAEQAYREIFKNAEKSNLLHDIEGIIIEEMAPEGIEVIIGAVQDELFGPTIMFGLGGIFIEVLKDVTFLPAPFTEREALKMIQSIKSFSILDGARTKEKYDIKELANALVNISIFCNVHKDYIEELDINPLIVHKEGFGVTAVDAFIVGKK</sequence>
<dbReference type="Pfam" id="PF13607">
    <property type="entry name" value="Succ_CoA_lig"/>
    <property type="match status" value="1"/>
</dbReference>
<gene>
    <name evidence="6" type="ORF">CWS20_09105</name>
</gene>
<dbReference type="Gene3D" id="3.40.50.261">
    <property type="entry name" value="Succinyl-CoA synthetase domains"/>
    <property type="match status" value="2"/>
</dbReference>
<dbReference type="InterPro" id="IPR032875">
    <property type="entry name" value="Succ_CoA_lig_flav_dom"/>
</dbReference>
<dbReference type="Gene3D" id="3.30.470.20">
    <property type="entry name" value="ATP-grasp fold, B domain"/>
    <property type="match status" value="1"/>
</dbReference>
<keyword evidence="2 4" id="KW-0547">Nucleotide-binding</keyword>
<dbReference type="Pfam" id="PF13549">
    <property type="entry name" value="ATP-grasp_5"/>
    <property type="match status" value="1"/>
</dbReference>